<evidence type="ECO:0000256" key="2">
    <source>
        <dbReference type="ARBA" id="ARBA00023194"/>
    </source>
</evidence>
<dbReference type="PANTHER" id="PTHR10696:SF56">
    <property type="entry name" value="TAUD_TFDA-LIKE DOMAIN-CONTAINING PROTEIN"/>
    <property type="match status" value="1"/>
</dbReference>
<dbReference type="InterPro" id="IPR050411">
    <property type="entry name" value="AlphaKG_dependent_hydroxylases"/>
</dbReference>
<accession>A0A6A6CXC6</accession>
<evidence type="ECO:0000259" key="3">
    <source>
        <dbReference type="Pfam" id="PF02668"/>
    </source>
</evidence>
<keyword evidence="2" id="KW-0045">Antibiotic biosynthesis</keyword>
<protein>
    <recommendedName>
        <fullName evidence="3">TauD/TfdA-like domain-containing protein</fullName>
    </recommendedName>
</protein>
<dbReference type="InterPro" id="IPR042098">
    <property type="entry name" value="TauD-like_sf"/>
</dbReference>
<evidence type="ECO:0000256" key="1">
    <source>
        <dbReference type="ARBA" id="ARBA00023002"/>
    </source>
</evidence>
<dbReference type="OrthoDB" id="272271at2759"/>
<dbReference type="AlphaFoldDB" id="A0A6A6CXC6"/>
<name>A0A6A6CXC6_ZASCE</name>
<dbReference type="PANTHER" id="PTHR10696">
    <property type="entry name" value="GAMMA-BUTYROBETAINE HYDROXYLASE-RELATED"/>
    <property type="match status" value="1"/>
</dbReference>
<gene>
    <name evidence="4" type="ORF">M409DRAFT_18831</name>
</gene>
<dbReference type="Gene3D" id="3.60.130.10">
    <property type="entry name" value="Clavaminate synthase-like"/>
    <property type="match status" value="1"/>
</dbReference>
<dbReference type="SUPFAM" id="SSF51197">
    <property type="entry name" value="Clavaminate synthase-like"/>
    <property type="match status" value="1"/>
</dbReference>
<keyword evidence="1" id="KW-0560">Oxidoreductase</keyword>
<dbReference type="Proteomes" id="UP000799537">
    <property type="component" value="Unassembled WGS sequence"/>
</dbReference>
<keyword evidence="5" id="KW-1185">Reference proteome</keyword>
<organism evidence="4 5">
    <name type="scientific">Zasmidium cellare ATCC 36951</name>
    <dbReference type="NCBI Taxonomy" id="1080233"/>
    <lineage>
        <taxon>Eukaryota</taxon>
        <taxon>Fungi</taxon>
        <taxon>Dikarya</taxon>
        <taxon>Ascomycota</taxon>
        <taxon>Pezizomycotina</taxon>
        <taxon>Dothideomycetes</taxon>
        <taxon>Dothideomycetidae</taxon>
        <taxon>Mycosphaerellales</taxon>
        <taxon>Mycosphaerellaceae</taxon>
        <taxon>Zasmidium</taxon>
    </lineage>
</organism>
<evidence type="ECO:0000313" key="5">
    <source>
        <dbReference type="Proteomes" id="UP000799537"/>
    </source>
</evidence>
<dbReference type="GO" id="GO:0017000">
    <property type="term" value="P:antibiotic biosynthetic process"/>
    <property type="evidence" value="ECO:0007669"/>
    <property type="project" value="UniProtKB-KW"/>
</dbReference>
<proteinExistence type="predicted"/>
<dbReference type="GeneID" id="54557940"/>
<dbReference type="Pfam" id="PF02668">
    <property type="entry name" value="TauD"/>
    <property type="match status" value="1"/>
</dbReference>
<dbReference type="RefSeq" id="XP_033671749.1">
    <property type="nucleotide sequence ID" value="XM_033804668.1"/>
</dbReference>
<sequence length="357" mass="40175">MADKTLTHGMLDGAWMPQDAETNKDRWMHRLTSAEVDGLDHALRTTQSRGHTACDTMTKEDFPLNTAMVEVLKQLLDHVENDMGMFVIRGIPVERYSKAELRMLYWGIGLHLGTAVTQSGKGDLLGDVKNFGQKTTPNANTGRVYMLNVGLSFHSDSSDIVSLIVLRTAPEGGRSMICSSIAVRNEIARRRPDLLKVLYEDFYWSWKGSGPPGFPKWYKQPVFTEHNGKFSARQVPPHIESAQDFPEVPRLAEKQREAFNFVDKVANEEHMHFGMMFEPGGIQFLNNHITFHARTEFTDGDTEDTKRHLLRMWLAPKNSRQLSPSCGFFADKTAGVVRGGFPGATETLLYETPAVDL</sequence>
<reference evidence="4" key="1">
    <citation type="journal article" date="2020" name="Stud. Mycol.">
        <title>101 Dothideomycetes genomes: a test case for predicting lifestyles and emergence of pathogens.</title>
        <authorList>
            <person name="Haridas S."/>
            <person name="Albert R."/>
            <person name="Binder M."/>
            <person name="Bloem J."/>
            <person name="Labutti K."/>
            <person name="Salamov A."/>
            <person name="Andreopoulos B."/>
            <person name="Baker S."/>
            <person name="Barry K."/>
            <person name="Bills G."/>
            <person name="Bluhm B."/>
            <person name="Cannon C."/>
            <person name="Castanera R."/>
            <person name="Culley D."/>
            <person name="Daum C."/>
            <person name="Ezra D."/>
            <person name="Gonzalez J."/>
            <person name="Henrissat B."/>
            <person name="Kuo A."/>
            <person name="Liang C."/>
            <person name="Lipzen A."/>
            <person name="Lutzoni F."/>
            <person name="Magnuson J."/>
            <person name="Mondo S."/>
            <person name="Nolan M."/>
            <person name="Ohm R."/>
            <person name="Pangilinan J."/>
            <person name="Park H.-J."/>
            <person name="Ramirez L."/>
            <person name="Alfaro M."/>
            <person name="Sun H."/>
            <person name="Tritt A."/>
            <person name="Yoshinaga Y."/>
            <person name="Zwiers L.-H."/>
            <person name="Turgeon B."/>
            <person name="Goodwin S."/>
            <person name="Spatafora J."/>
            <person name="Crous P."/>
            <person name="Grigoriev I."/>
        </authorList>
    </citation>
    <scope>NUCLEOTIDE SEQUENCE</scope>
    <source>
        <strain evidence="4">ATCC 36951</strain>
    </source>
</reference>
<dbReference type="GO" id="GO:0016491">
    <property type="term" value="F:oxidoreductase activity"/>
    <property type="evidence" value="ECO:0007669"/>
    <property type="project" value="UniProtKB-KW"/>
</dbReference>
<dbReference type="EMBL" id="ML993584">
    <property type="protein sequence ID" value="KAF2170860.1"/>
    <property type="molecule type" value="Genomic_DNA"/>
</dbReference>
<feature type="domain" description="TauD/TfdA-like" evidence="3">
    <location>
        <begin position="58"/>
        <end position="313"/>
    </location>
</feature>
<evidence type="ECO:0000313" key="4">
    <source>
        <dbReference type="EMBL" id="KAF2170860.1"/>
    </source>
</evidence>
<dbReference type="InterPro" id="IPR003819">
    <property type="entry name" value="TauD/TfdA-like"/>
</dbReference>